<feature type="compositionally biased region" description="Polar residues" evidence="1">
    <location>
        <begin position="99"/>
        <end position="116"/>
    </location>
</feature>
<dbReference type="PANTHER" id="PTHR47481:SF10">
    <property type="entry name" value="COPIA-LIKE POLYPROTEIN_RETROTRANSPOSON"/>
    <property type="match status" value="1"/>
</dbReference>
<reference evidence="2 3" key="1">
    <citation type="submission" date="2023-03" db="EMBL/GenBank/DDBJ databases">
        <title>WGS of Gossypium arboreum.</title>
        <authorList>
            <person name="Yu D."/>
        </authorList>
    </citation>
    <scope>NUCLEOTIDE SEQUENCE [LARGE SCALE GENOMIC DNA]</scope>
    <source>
        <tissue evidence="2">Leaf</tissue>
    </source>
</reference>
<sequence length="129" mass="14333">MHHDLYSLKKSNLTIKDYLSKVKNLSDNLTAVGSLVTEQEQVSIILASFSTKYESIRVIASVTLMSLDLLTEMLLDCEARQMALLIEVLLQANLASHPQQETLDSSKPTTDSTCHSQKFKQGHRGQGRG</sequence>
<accession>A0ABR0PDR3</accession>
<dbReference type="Pfam" id="PF14223">
    <property type="entry name" value="Retrotran_gag_2"/>
    <property type="match status" value="1"/>
</dbReference>
<dbReference type="PANTHER" id="PTHR47481">
    <property type="match status" value="1"/>
</dbReference>
<keyword evidence="3" id="KW-1185">Reference proteome</keyword>
<evidence type="ECO:0000313" key="3">
    <source>
        <dbReference type="Proteomes" id="UP001358586"/>
    </source>
</evidence>
<dbReference type="EMBL" id="JARKNE010000007">
    <property type="protein sequence ID" value="KAK5819373.1"/>
    <property type="molecule type" value="Genomic_DNA"/>
</dbReference>
<feature type="compositionally biased region" description="Basic residues" evidence="1">
    <location>
        <begin position="117"/>
        <end position="129"/>
    </location>
</feature>
<gene>
    <name evidence="2" type="ORF">PVK06_024365</name>
</gene>
<proteinExistence type="predicted"/>
<comment type="caution">
    <text evidence="2">The sequence shown here is derived from an EMBL/GenBank/DDBJ whole genome shotgun (WGS) entry which is preliminary data.</text>
</comment>
<protein>
    <recommendedName>
        <fullName evidence="4">Retrovirus-related Pol polyprotein from transposon TNT 1-94</fullName>
    </recommendedName>
</protein>
<name>A0ABR0PDR3_GOSAR</name>
<organism evidence="2 3">
    <name type="scientific">Gossypium arboreum</name>
    <name type="common">Tree cotton</name>
    <name type="synonym">Gossypium nanking</name>
    <dbReference type="NCBI Taxonomy" id="29729"/>
    <lineage>
        <taxon>Eukaryota</taxon>
        <taxon>Viridiplantae</taxon>
        <taxon>Streptophyta</taxon>
        <taxon>Embryophyta</taxon>
        <taxon>Tracheophyta</taxon>
        <taxon>Spermatophyta</taxon>
        <taxon>Magnoliopsida</taxon>
        <taxon>eudicotyledons</taxon>
        <taxon>Gunneridae</taxon>
        <taxon>Pentapetalae</taxon>
        <taxon>rosids</taxon>
        <taxon>malvids</taxon>
        <taxon>Malvales</taxon>
        <taxon>Malvaceae</taxon>
        <taxon>Malvoideae</taxon>
        <taxon>Gossypium</taxon>
    </lineage>
</organism>
<feature type="region of interest" description="Disordered" evidence="1">
    <location>
        <begin position="99"/>
        <end position="129"/>
    </location>
</feature>
<evidence type="ECO:0008006" key="4">
    <source>
        <dbReference type="Google" id="ProtNLM"/>
    </source>
</evidence>
<evidence type="ECO:0000256" key="1">
    <source>
        <dbReference type="SAM" id="MobiDB-lite"/>
    </source>
</evidence>
<dbReference type="Proteomes" id="UP001358586">
    <property type="component" value="Chromosome 7"/>
</dbReference>
<evidence type="ECO:0000313" key="2">
    <source>
        <dbReference type="EMBL" id="KAK5819373.1"/>
    </source>
</evidence>